<proteinExistence type="predicted"/>
<dbReference type="PROSITE" id="PS51698">
    <property type="entry name" value="U_BOX"/>
    <property type="match status" value="1"/>
</dbReference>
<sequence length="686" mass="73592">MVGTSDRRFLALPAVHPSYGVSPAALLRSLAALARDIRRFYRSSSFPTHRRSVRTAVRLAGVLLELLEVAEAGAGAGLPGSAVLALCELHVAFQKARLLLRDCGRRGARLYLLARSDRVTSEFRALTRSVATALDVLPLASLDVPPEVEEVVRLVAEQTWRADVRTDPADALLLEEVVSILGQLGENVAPDRSRLGRVMNRLQVRSWADCDEEVAFLEEELGAAALSSNGDVGEISLLSSLRGLMLYSRSVVFDAMDDRGIGSSDPKLEGELEGEVVLAHLNPEEFRCPISLELMQDPVTVSTGQTYDRASITKWLKSGNHTCPVTGKRLRNPNPVPNATLRKLILQFCQEHNISTAEAGSNGRQQHFSKTHLPGSPAAAGAIKLLCNFLVTHLSSGSEGERRKAIYEVRLLAKRSVADRGYLVEAGAVPCLLHLLHNPSLQGDAIAAILNLSKHPMGKKAIFESTGLGPVLGVLKTGLKAESQHNAAATIFYLSSVEEYRREIGETPDAIPTLVELLRNGSIRGKKNAAVALLGLLLFSGNHGRVVATGVVSDLINLLSSDREDLVGECLAVLAALAERREGAQAILRSSAVPALVKILQSPSSRVGKEYCVSVLLHLCSNGGTRVVSLLDGVPSLVPALYMVLAEGSQRAAKKASTLISILHSGQGIPAIPAPQVEQEYAVRVQ</sequence>
<evidence type="ECO:0000256" key="2">
    <source>
        <dbReference type="ARBA" id="ARBA00004906"/>
    </source>
</evidence>
<evidence type="ECO:0000256" key="4">
    <source>
        <dbReference type="ARBA" id="ARBA00022679"/>
    </source>
</evidence>
<dbReference type="FunFam" id="3.30.40.10:FF:000442">
    <property type="entry name" value="RING-type E3 ubiquitin transferase"/>
    <property type="match status" value="1"/>
</dbReference>
<dbReference type="GO" id="GO:0061630">
    <property type="term" value="F:ubiquitin protein ligase activity"/>
    <property type="evidence" value="ECO:0007669"/>
    <property type="project" value="UniProtKB-EC"/>
</dbReference>
<evidence type="ECO:0000256" key="7">
    <source>
        <dbReference type="PROSITE-ProRule" id="PRU00259"/>
    </source>
</evidence>
<dbReference type="InterPro" id="IPR011989">
    <property type="entry name" value="ARM-like"/>
</dbReference>
<dbReference type="InterPro" id="IPR003613">
    <property type="entry name" value="Ubox_domain"/>
</dbReference>
<dbReference type="InterPro" id="IPR000225">
    <property type="entry name" value="Armadillo"/>
</dbReference>
<reference evidence="9" key="1">
    <citation type="submission" date="2015-07" db="EMBL/GenBank/DDBJ databases">
        <title>Transcriptome Assembly of Anthurium amnicola.</title>
        <authorList>
            <person name="Suzuki J."/>
        </authorList>
    </citation>
    <scope>NUCLEOTIDE SEQUENCE</scope>
</reference>
<dbReference type="InterPro" id="IPR045210">
    <property type="entry name" value="RING-Ubox_PUB"/>
</dbReference>
<dbReference type="UniPathway" id="UPA00143"/>
<dbReference type="SMART" id="SM00185">
    <property type="entry name" value="ARM"/>
    <property type="match status" value="5"/>
</dbReference>
<dbReference type="EMBL" id="GDJX01024246">
    <property type="protein sequence ID" value="JAT43690.1"/>
    <property type="molecule type" value="Transcribed_RNA"/>
</dbReference>
<organism evidence="9">
    <name type="scientific">Anthurium amnicola</name>
    <dbReference type="NCBI Taxonomy" id="1678845"/>
    <lineage>
        <taxon>Eukaryota</taxon>
        <taxon>Viridiplantae</taxon>
        <taxon>Streptophyta</taxon>
        <taxon>Embryophyta</taxon>
        <taxon>Tracheophyta</taxon>
        <taxon>Spermatophyta</taxon>
        <taxon>Magnoliopsida</taxon>
        <taxon>Liliopsida</taxon>
        <taxon>Araceae</taxon>
        <taxon>Pothoideae</taxon>
        <taxon>Potheae</taxon>
        <taxon>Anthurium</taxon>
    </lineage>
</organism>
<evidence type="ECO:0000256" key="6">
    <source>
        <dbReference type="ARBA" id="ARBA00022786"/>
    </source>
</evidence>
<evidence type="ECO:0000259" key="8">
    <source>
        <dbReference type="PROSITE" id="PS51698"/>
    </source>
</evidence>
<dbReference type="SMART" id="SM00504">
    <property type="entry name" value="Ubox"/>
    <property type="match status" value="1"/>
</dbReference>
<dbReference type="InterPro" id="IPR058678">
    <property type="entry name" value="ARM_PUB"/>
</dbReference>
<dbReference type="Gene3D" id="1.25.10.10">
    <property type="entry name" value="Leucine-rich Repeat Variant"/>
    <property type="match status" value="2"/>
</dbReference>
<feature type="domain" description="U-box" evidence="8">
    <location>
        <begin position="281"/>
        <end position="355"/>
    </location>
</feature>
<evidence type="ECO:0000256" key="3">
    <source>
        <dbReference type="ARBA" id="ARBA00012483"/>
    </source>
</evidence>
<dbReference type="Gene3D" id="3.30.40.10">
    <property type="entry name" value="Zinc/RING finger domain, C3HC4 (zinc finger)"/>
    <property type="match status" value="1"/>
</dbReference>
<dbReference type="Pfam" id="PF25368">
    <property type="entry name" value="PUB10_N"/>
    <property type="match status" value="1"/>
</dbReference>
<dbReference type="GO" id="GO:0016567">
    <property type="term" value="P:protein ubiquitination"/>
    <property type="evidence" value="ECO:0007669"/>
    <property type="project" value="UniProtKB-UniPathway"/>
</dbReference>
<dbReference type="PROSITE" id="PS50176">
    <property type="entry name" value="ARM_REPEAT"/>
    <property type="match status" value="2"/>
</dbReference>
<dbReference type="InterPro" id="IPR013083">
    <property type="entry name" value="Znf_RING/FYVE/PHD"/>
</dbReference>
<dbReference type="PANTHER" id="PTHR23315">
    <property type="entry name" value="U BOX DOMAIN-CONTAINING"/>
    <property type="match status" value="1"/>
</dbReference>
<dbReference type="Pfam" id="PF25598">
    <property type="entry name" value="ARM_PUB"/>
    <property type="match status" value="1"/>
</dbReference>
<dbReference type="SUPFAM" id="SSF48371">
    <property type="entry name" value="ARM repeat"/>
    <property type="match status" value="1"/>
</dbReference>
<keyword evidence="6" id="KW-0833">Ubl conjugation pathway</keyword>
<evidence type="ECO:0000256" key="1">
    <source>
        <dbReference type="ARBA" id="ARBA00000900"/>
    </source>
</evidence>
<name>A0A1D1XMS8_9ARAE</name>
<evidence type="ECO:0000256" key="5">
    <source>
        <dbReference type="ARBA" id="ARBA00022737"/>
    </source>
</evidence>
<comment type="catalytic activity">
    <reaction evidence="1">
        <text>S-ubiquitinyl-[E2 ubiquitin-conjugating enzyme]-L-cysteine + [acceptor protein]-L-lysine = [E2 ubiquitin-conjugating enzyme]-L-cysteine + N(6)-ubiquitinyl-[acceptor protein]-L-lysine.</text>
        <dbReference type="EC" id="2.3.2.27"/>
    </reaction>
</comment>
<dbReference type="AlphaFoldDB" id="A0A1D1XMS8"/>
<feature type="repeat" description="ARM" evidence="7">
    <location>
        <begin position="427"/>
        <end position="467"/>
    </location>
</feature>
<feature type="repeat" description="ARM" evidence="7">
    <location>
        <begin position="550"/>
        <end position="592"/>
    </location>
</feature>
<dbReference type="InterPro" id="IPR016024">
    <property type="entry name" value="ARM-type_fold"/>
</dbReference>
<protein>
    <recommendedName>
        <fullName evidence="3">RING-type E3 ubiquitin transferase</fullName>
        <ecNumber evidence="3">2.3.2.27</ecNumber>
    </recommendedName>
</protein>
<gene>
    <name evidence="9" type="primary">PUB19</name>
    <name evidence="9" type="ORF">g.54541</name>
</gene>
<dbReference type="InterPro" id="IPR057623">
    <property type="entry name" value="PUB12-19-like_N"/>
</dbReference>
<evidence type="ECO:0000313" key="9">
    <source>
        <dbReference type="EMBL" id="JAT43690.1"/>
    </source>
</evidence>
<accession>A0A1D1XMS8</accession>
<dbReference type="PANTHER" id="PTHR23315:SF307">
    <property type="entry name" value="U-BOX DOMAIN-CONTAINING PROTEIN 19"/>
    <property type="match status" value="1"/>
</dbReference>
<dbReference type="CDD" id="cd16664">
    <property type="entry name" value="RING-Ubox_PUB"/>
    <property type="match status" value="1"/>
</dbReference>
<keyword evidence="5" id="KW-0677">Repeat</keyword>
<dbReference type="EC" id="2.3.2.27" evidence="3"/>
<keyword evidence="4" id="KW-0808">Transferase</keyword>
<dbReference type="SUPFAM" id="SSF57850">
    <property type="entry name" value="RING/U-box"/>
    <property type="match status" value="1"/>
</dbReference>
<dbReference type="Pfam" id="PF04564">
    <property type="entry name" value="U-box"/>
    <property type="match status" value="1"/>
</dbReference>
<comment type="pathway">
    <text evidence="2">Protein modification; protein ubiquitination.</text>
</comment>